<accession>A0A917IWJ3</accession>
<gene>
    <name evidence="6" type="ORF">GCM10007359_18310</name>
</gene>
<evidence type="ECO:0000256" key="1">
    <source>
        <dbReference type="ARBA" id="ARBA00023015"/>
    </source>
</evidence>
<reference evidence="6 7" key="1">
    <citation type="journal article" date="2014" name="Int. J. Syst. Evol. Microbiol.">
        <title>Complete genome sequence of Corynebacterium casei LMG S-19264T (=DSM 44701T), isolated from a smear-ripened cheese.</title>
        <authorList>
            <consortium name="US DOE Joint Genome Institute (JGI-PGF)"/>
            <person name="Walter F."/>
            <person name="Albersmeier A."/>
            <person name="Kalinowski J."/>
            <person name="Ruckert C."/>
        </authorList>
    </citation>
    <scope>NUCLEOTIDE SEQUENCE [LARGE SCALE GENOMIC DNA]</scope>
    <source>
        <strain evidence="6 7">CCM 8669</strain>
    </source>
</reference>
<name>A0A917IWJ3_9MICC</name>
<keyword evidence="3" id="KW-0804">Transcription</keyword>
<keyword evidence="1" id="KW-0805">Transcription regulation</keyword>
<evidence type="ECO:0000256" key="3">
    <source>
        <dbReference type="ARBA" id="ARBA00023163"/>
    </source>
</evidence>
<dbReference type="InterPro" id="IPR001647">
    <property type="entry name" value="HTH_TetR"/>
</dbReference>
<evidence type="ECO:0000256" key="4">
    <source>
        <dbReference type="PROSITE-ProRule" id="PRU00335"/>
    </source>
</evidence>
<dbReference type="Gene3D" id="1.10.10.60">
    <property type="entry name" value="Homeodomain-like"/>
    <property type="match status" value="1"/>
</dbReference>
<feature type="domain" description="HTH tetR-type" evidence="5">
    <location>
        <begin position="6"/>
        <end position="66"/>
    </location>
</feature>
<dbReference type="GO" id="GO:0003677">
    <property type="term" value="F:DNA binding"/>
    <property type="evidence" value="ECO:0007669"/>
    <property type="project" value="UniProtKB-UniRule"/>
</dbReference>
<dbReference type="AlphaFoldDB" id="A0A917IWJ3"/>
<dbReference type="PROSITE" id="PS50977">
    <property type="entry name" value="HTH_TETR_2"/>
    <property type="match status" value="1"/>
</dbReference>
<dbReference type="Pfam" id="PF00440">
    <property type="entry name" value="TetR_N"/>
    <property type="match status" value="1"/>
</dbReference>
<feature type="DNA-binding region" description="H-T-H motif" evidence="4">
    <location>
        <begin position="29"/>
        <end position="48"/>
    </location>
</feature>
<sequence length="192" mass="20585">MGRTATFDRQATVERARDLFWAQGYDATAVPDLERATGLKRSSLYHAFGSKKGLFDEAVQSYLNDRVRPLLAQMKDADAAPDTLARYFKKVRGGVLTEKVHPGCLLIAAANTPIGADPVVADVITGYYDELLEAFTAGVRAASSKLSEEQARARAQALVALNVSALALARTSPSLAVANLDAALSLCEQLED</sequence>
<dbReference type="InterPro" id="IPR009057">
    <property type="entry name" value="Homeodomain-like_sf"/>
</dbReference>
<keyword evidence="7" id="KW-1185">Reference proteome</keyword>
<dbReference type="Gene3D" id="1.10.357.10">
    <property type="entry name" value="Tetracycline Repressor, domain 2"/>
    <property type="match status" value="1"/>
</dbReference>
<dbReference type="Proteomes" id="UP000600171">
    <property type="component" value="Unassembled WGS sequence"/>
</dbReference>
<dbReference type="SUPFAM" id="SSF46689">
    <property type="entry name" value="Homeodomain-like"/>
    <property type="match status" value="1"/>
</dbReference>
<keyword evidence="2 4" id="KW-0238">DNA-binding</keyword>
<organism evidence="6 7">
    <name type="scientific">Rothia aerolata</name>
    <dbReference type="NCBI Taxonomy" id="1812262"/>
    <lineage>
        <taxon>Bacteria</taxon>
        <taxon>Bacillati</taxon>
        <taxon>Actinomycetota</taxon>
        <taxon>Actinomycetes</taxon>
        <taxon>Micrococcales</taxon>
        <taxon>Micrococcaceae</taxon>
        <taxon>Rothia</taxon>
    </lineage>
</organism>
<protein>
    <submittedName>
        <fullName evidence="6">TetR family transcriptional regulator</fullName>
    </submittedName>
</protein>
<dbReference type="RefSeq" id="WP_188360067.1">
    <property type="nucleotide sequence ID" value="NZ_BMDC01000003.1"/>
</dbReference>
<comment type="caution">
    <text evidence="6">The sequence shown here is derived from an EMBL/GenBank/DDBJ whole genome shotgun (WGS) entry which is preliminary data.</text>
</comment>
<evidence type="ECO:0000313" key="6">
    <source>
        <dbReference type="EMBL" id="GGH65261.1"/>
    </source>
</evidence>
<evidence type="ECO:0000259" key="5">
    <source>
        <dbReference type="PROSITE" id="PS50977"/>
    </source>
</evidence>
<dbReference type="PANTHER" id="PTHR47506">
    <property type="entry name" value="TRANSCRIPTIONAL REGULATORY PROTEIN"/>
    <property type="match status" value="1"/>
</dbReference>
<dbReference type="EMBL" id="BMDC01000003">
    <property type="protein sequence ID" value="GGH65261.1"/>
    <property type="molecule type" value="Genomic_DNA"/>
</dbReference>
<evidence type="ECO:0000313" key="7">
    <source>
        <dbReference type="Proteomes" id="UP000600171"/>
    </source>
</evidence>
<proteinExistence type="predicted"/>
<dbReference type="SUPFAM" id="SSF48498">
    <property type="entry name" value="Tetracyclin repressor-like, C-terminal domain"/>
    <property type="match status" value="1"/>
</dbReference>
<evidence type="ECO:0000256" key="2">
    <source>
        <dbReference type="ARBA" id="ARBA00023125"/>
    </source>
</evidence>
<dbReference type="InterPro" id="IPR036271">
    <property type="entry name" value="Tet_transcr_reg_TetR-rel_C_sf"/>
</dbReference>
<dbReference type="PANTHER" id="PTHR47506:SF1">
    <property type="entry name" value="HTH-TYPE TRANSCRIPTIONAL REGULATOR YJDC"/>
    <property type="match status" value="1"/>
</dbReference>